<dbReference type="InterPro" id="IPR007627">
    <property type="entry name" value="RNA_pol_sigma70_r2"/>
</dbReference>
<dbReference type="PANTHER" id="PTHR30603">
    <property type="entry name" value="RNA POLYMERASE SIGMA FACTOR RPO"/>
    <property type="match status" value="1"/>
</dbReference>
<keyword evidence="4 5" id="KW-0804">Transcription</keyword>
<comment type="similarity">
    <text evidence="5">Belongs to the sigma-70 factor family.</text>
</comment>
<dbReference type="PIRSF" id="PIRSF000770">
    <property type="entry name" value="RNA_pol_sigma-SigE/K"/>
    <property type="match status" value="1"/>
</dbReference>
<dbReference type="RefSeq" id="WP_014757286.1">
    <property type="nucleotide sequence ID" value="NC_017992.1"/>
</dbReference>
<dbReference type="InterPro" id="IPR014284">
    <property type="entry name" value="RNA_pol_sigma-70_dom"/>
</dbReference>
<dbReference type="Pfam" id="PF04545">
    <property type="entry name" value="Sigma70_r4"/>
    <property type="match status" value="1"/>
</dbReference>
<evidence type="ECO:0000256" key="2">
    <source>
        <dbReference type="ARBA" id="ARBA00023082"/>
    </source>
</evidence>
<feature type="domain" description="RNA polymerase sigma-70" evidence="7">
    <location>
        <begin position="220"/>
        <end position="246"/>
    </location>
</feature>
<evidence type="ECO:0000259" key="6">
    <source>
        <dbReference type="PROSITE" id="PS00715"/>
    </source>
</evidence>
<protein>
    <recommendedName>
        <fullName evidence="5">RNA polymerase sigma factor</fullName>
    </recommendedName>
</protein>
<comment type="function">
    <text evidence="5">Sigma factors are initiation factors that promote the attachment of RNA polymerase to specific initiation sites and are then released.</text>
</comment>
<evidence type="ECO:0000256" key="1">
    <source>
        <dbReference type="ARBA" id="ARBA00023015"/>
    </source>
</evidence>
<dbReference type="Proteomes" id="UP000006178">
    <property type="component" value="Chromosome"/>
</dbReference>
<dbReference type="InterPro" id="IPR013325">
    <property type="entry name" value="RNA_pol_sigma_r2"/>
</dbReference>
<dbReference type="CDD" id="cd06171">
    <property type="entry name" value="Sigma70_r4"/>
    <property type="match status" value="1"/>
</dbReference>
<dbReference type="SUPFAM" id="SSF88946">
    <property type="entry name" value="Sigma2 domain of RNA polymerase sigma factors"/>
    <property type="match status" value="1"/>
</dbReference>
<evidence type="ECO:0000256" key="4">
    <source>
        <dbReference type="ARBA" id="ARBA00023163"/>
    </source>
</evidence>
<dbReference type="InterPro" id="IPR007624">
    <property type="entry name" value="RNA_pol_sigma70_r3"/>
</dbReference>
<dbReference type="SUPFAM" id="SSF88659">
    <property type="entry name" value="Sigma3 and sigma4 domains of RNA polymerase sigma factors"/>
    <property type="match status" value="2"/>
</dbReference>
<feature type="domain" description="RNA polymerase sigma-70" evidence="6">
    <location>
        <begin position="52"/>
        <end position="65"/>
    </location>
</feature>
<dbReference type="InterPro" id="IPR050239">
    <property type="entry name" value="Sigma-70_RNA_pol_init_factors"/>
</dbReference>
<dbReference type="eggNOG" id="COG0568">
    <property type="taxonomic scope" value="Bacteria"/>
</dbReference>
<dbReference type="GO" id="GO:0006352">
    <property type="term" value="P:DNA-templated transcription initiation"/>
    <property type="evidence" value="ECO:0007669"/>
    <property type="project" value="InterPro"/>
</dbReference>
<keyword evidence="1 5" id="KW-0805">Transcription regulation</keyword>
<evidence type="ECO:0000259" key="7">
    <source>
        <dbReference type="PROSITE" id="PS00716"/>
    </source>
</evidence>
<dbReference type="PATRIC" id="fig|1094508.3.peg.337"/>
<dbReference type="STRING" id="1094508.Tsac_0335"/>
<dbReference type="InterPro" id="IPR007630">
    <property type="entry name" value="RNA_pol_sigma70_r4"/>
</dbReference>
<dbReference type="Pfam" id="PF04539">
    <property type="entry name" value="Sigma70_r3"/>
    <property type="match status" value="1"/>
</dbReference>
<evidence type="ECO:0000313" key="8">
    <source>
        <dbReference type="EMBL" id="AFK85365.1"/>
    </source>
</evidence>
<dbReference type="KEGG" id="tsh:Tsac_0335"/>
<keyword evidence="2 5" id="KW-0731">Sigma factor</keyword>
<evidence type="ECO:0000256" key="3">
    <source>
        <dbReference type="ARBA" id="ARBA00023125"/>
    </source>
</evidence>
<dbReference type="InterPro" id="IPR013324">
    <property type="entry name" value="RNA_pol_sigma_r3/r4-like"/>
</dbReference>
<dbReference type="PRINTS" id="PR00046">
    <property type="entry name" value="SIGMA70FCT"/>
</dbReference>
<gene>
    <name evidence="8" type="ordered locus">Tsac_0335</name>
</gene>
<keyword evidence="9" id="KW-1185">Reference proteome</keyword>
<evidence type="ECO:0000313" key="9">
    <source>
        <dbReference type="Proteomes" id="UP000006178"/>
    </source>
</evidence>
<dbReference type="GO" id="GO:0003677">
    <property type="term" value="F:DNA binding"/>
    <property type="evidence" value="ECO:0007669"/>
    <property type="project" value="UniProtKB-KW"/>
</dbReference>
<organism evidence="8 9">
    <name type="scientific">Thermoanaerobacterium saccharolyticum (strain DSM 8691 / JW/SL-YS485)</name>
    <dbReference type="NCBI Taxonomy" id="1094508"/>
    <lineage>
        <taxon>Bacteria</taxon>
        <taxon>Bacillati</taxon>
        <taxon>Bacillota</taxon>
        <taxon>Clostridia</taxon>
        <taxon>Thermoanaerobacterales</taxon>
        <taxon>Thermoanaerobacteraceae</taxon>
        <taxon>Thermoanaerobacterium</taxon>
    </lineage>
</organism>
<keyword evidence="3 5" id="KW-0238">DNA-binding</keyword>
<dbReference type="BioCyc" id="TSAC1094508:GLMA-334-MONOMER"/>
<dbReference type="Gene3D" id="1.10.601.10">
    <property type="entry name" value="RNA Polymerase Primary Sigma Factor"/>
    <property type="match status" value="1"/>
</dbReference>
<dbReference type="Gene3D" id="1.10.10.10">
    <property type="entry name" value="Winged helix-like DNA-binding domain superfamily/Winged helix DNA-binding domain"/>
    <property type="match status" value="2"/>
</dbReference>
<dbReference type="GO" id="GO:0016987">
    <property type="term" value="F:sigma factor activity"/>
    <property type="evidence" value="ECO:0007669"/>
    <property type="project" value="UniProtKB-KW"/>
</dbReference>
<proteinExistence type="inferred from homology"/>
<dbReference type="EMBL" id="CP003184">
    <property type="protein sequence ID" value="AFK85365.1"/>
    <property type="molecule type" value="Genomic_DNA"/>
</dbReference>
<dbReference type="PROSITE" id="PS00715">
    <property type="entry name" value="SIGMA70_1"/>
    <property type="match status" value="1"/>
</dbReference>
<dbReference type="InterPro" id="IPR000943">
    <property type="entry name" value="RNA_pol_sigma70"/>
</dbReference>
<dbReference type="PROSITE" id="PS00716">
    <property type="entry name" value="SIGMA70_2"/>
    <property type="match status" value="1"/>
</dbReference>
<accession>I3VS70</accession>
<dbReference type="AlphaFoldDB" id="I3VS70"/>
<dbReference type="PANTHER" id="PTHR30603:SF47">
    <property type="entry name" value="RNA POLYMERASE SIGMA FACTOR SIGD, CHLOROPLASTIC"/>
    <property type="match status" value="1"/>
</dbReference>
<dbReference type="InterPro" id="IPR036388">
    <property type="entry name" value="WH-like_DNA-bd_sf"/>
</dbReference>
<evidence type="ECO:0000256" key="5">
    <source>
        <dbReference type="RuleBase" id="RU362124"/>
    </source>
</evidence>
<reference evidence="8 9" key="1">
    <citation type="journal article" date="2014" name="Appl. Environ. Microbiol.">
        <title>Profile of Secreted Hydrolases, Associated Proteins, and SlpA in Thermoanaerobacterium saccharolyticum during the Degradation of Hemicellulose.</title>
        <authorList>
            <person name="Currie D.H."/>
            <person name="Guss A.M."/>
            <person name="Herring C.D."/>
            <person name="Giannone R.J."/>
            <person name="Johnson C.M."/>
            <person name="Lankford P.K."/>
            <person name="Brown S.D."/>
            <person name="Hettich R.L."/>
            <person name="Lynd L.R."/>
        </authorList>
    </citation>
    <scope>NUCLEOTIDE SEQUENCE [LARGE SCALE GENOMIC DNA]</scope>
    <source>
        <strain evidence="9">DSM 8691 / JW/SL-YS485</strain>
    </source>
</reference>
<sequence>MPKLLTKEEEKNLFERLRNGDESAKDVLVECNIRLVDKVAAGFLKSGVEFDDLVQEGLIGLLTAIDKFDHTKGYKFSTYATWYIQQSMRRYIGNYGKIIRLPIHINEKINRILKARYLIEQKKGSLATTEEISRLTGYTEEEIEGYLSYATDVISLNQYVNDERVDAELINFIQDDTIDVEEMAIEKEIKKEIRKILDSLPERERMILKMRFGFGCNLKTLTEIGNIFGLTRERIRQIQNNTIKELRHNRKVKERLREIIT</sequence>
<dbReference type="Pfam" id="PF04542">
    <property type="entry name" value="Sigma70_r2"/>
    <property type="match status" value="1"/>
</dbReference>
<name>I3VS70_THESW</name>
<dbReference type="NCBIfam" id="TIGR02937">
    <property type="entry name" value="sigma70-ECF"/>
    <property type="match status" value="1"/>
</dbReference>